<dbReference type="Gene3D" id="3.30.530.20">
    <property type="match status" value="1"/>
</dbReference>
<reference evidence="2 3" key="1">
    <citation type="journal article" date="2019" name="Sci. Rep.">
        <title>Extended insight into the Mycobacterium chelonae-abscessus complex through whole genome sequencing of Mycobacterium salmoniphilum outbreak and Mycobacterium salmoniphilum-like strains.</title>
        <authorList>
            <person name="Behra P.R.K."/>
            <person name="Das S."/>
            <person name="Pettersson B.M.F."/>
            <person name="Shirreff L."/>
            <person name="DuCote T."/>
            <person name="Jacobsson K.G."/>
            <person name="Ennis D.G."/>
            <person name="Kirsebom L.A."/>
        </authorList>
    </citation>
    <scope>NUCLEOTIDE SEQUENCE [LARGE SCALE GENOMIC DNA]</scope>
    <source>
        <strain evidence="2 3">DE 4585</strain>
    </source>
</reference>
<gene>
    <name evidence="2" type="ORF">DE4585_04304</name>
</gene>
<dbReference type="Pfam" id="PF10604">
    <property type="entry name" value="Polyketide_cyc2"/>
    <property type="match status" value="1"/>
</dbReference>
<dbReference type="EMBL" id="PECH01000009">
    <property type="protein sequence ID" value="TDZ78467.1"/>
    <property type="molecule type" value="Genomic_DNA"/>
</dbReference>
<dbReference type="InterPro" id="IPR019587">
    <property type="entry name" value="Polyketide_cyclase/dehydratase"/>
</dbReference>
<feature type="compositionally biased region" description="Pro residues" evidence="1">
    <location>
        <begin position="151"/>
        <end position="167"/>
    </location>
</feature>
<dbReference type="CDD" id="cd07819">
    <property type="entry name" value="SRPBCC_2"/>
    <property type="match status" value="1"/>
</dbReference>
<accession>A0A4R8RVG1</accession>
<evidence type="ECO:0000256" key="1">
    <source>
        <dbReference type="SAM" id="MobiDB-lite"/>
    </source>
</evidence>
<evidence type="ECO:0000313" key="2">
    <source>
        <dbReference type="EMBL" id="TDZ78467.1"/>
    </source>
</evidence>
<dbReference type="AlphaFoldDB" id="A0A4R8RVG1"/>
<evidence type="ECO:0000313" key="3">
    <source>
        <dbReference type="Proteomes" id="UP000295117"/>
    </source>
</evidence>
<name>A0A4R8RVG1_9MYCO</name>
<dbReference type="PANTHER" id="PTHR39683:SF4">
    <property type="entry name" value="COENZYME Q-BINDING PROTEIN COQ10 START DOMAIN-CONTAINING PROTEIN"/>
    <property type="match status" value="1"/>
</dbReference>
<organism evidence="2 3">
    <name type="scientific">Mycobacteroides salmoniphilum</name>
    <dbReference type="NCBI Taxonomy" id="404941"/>
    <lineage>
        <taxon>Bacteria</taxon>
        <taxon>Bacillati</taxon>
        <taxon>Actinomycetota</taxon>
        <taxon>Actinomycetes</taxon>
        <taxon>Mycobacteriales</taxon>
        <taxon>Mycobacteriaceae</taxon>
        <taxon>Mycobacteroides</taxon>
    </lineage>
</organism>
<dbReference type="Proteomes" id="UP000295117">
    <property type="component" value="Unassembled WGS sequence"/>
</dbReference>
<feature type="region of interest" description="Disordered" evidence="1">
    <location>
        <begin position="149"/>
        <end position="183"/>
    </location>
</feature>
<sequence length="183" mass="19855">MPVVSQTVEVAAPPQVIVSIVTNYEAYPEWNKEITSVEILDRLPDGRPRIVRLKVEMTGMASTNVAEIAYLNAAQVATRLLESDIFEKQEQTFSIVPMGPICLLTVDMDVETKLPIPKPMVKKLANQVLEHLAEGLKNRAEQIASGAIAPQQPPAPAPAYQPQPGYQPPAESHLPPGPHPGAV</sequence>
<proteinExistence type="predicted"/>
<comment type="caution">
    <text evidence="2">The sequence shown here is derived from an EMBL/GenBank/DDBJ whole genome shotgun (WGS) entry which is preliminary data.</text>
</comment>
<dbReference type="PANTHER" id="PTHR39683">
    <property type="entry name" value="CONSERVED PROTEIN TB16.3"/>
    <property type="match status" value="1"/>
</dbReference>
<dbReference type="InterPro" id="IPR023393">
    <property type="entry name" value="START-like_dom_sf"/>
</dbReference>
<protein>
    <submittedName>
        <fullName evidence="2">Polyketide cyclase / dehydrase and lipid transport</fullName>
    </submittedName>
</protein>
<dbReference type="SUPFAM" id="SSF55961">
    <property type="entry name" value="Bet v1-like"/>
    <property type="match status" value="1"/>
</dbReference>